<dbReference type="Proteomes" id="UP000324831">
    <property type="component" value="Unassembled WGS sequence"/>
</dbReference>
<dbReference type="AlphaFoldDB" id="A0A478FTZ5"/>
<evidence type="ECO:0000313" key="2">
    <source>
        <dbReference type="Proteomes" id="UP000324831"/>
    </source>
</evidence>
<dbReference type="EMBL" id="BIMN01000002">
    <property type="protein sequence ID" value="GCE63510.1"/>
    <property type="molecule type" value="Genomic_DNA"/>
</dbReference>
<gene>
    <name evidence="1" type="ORF">MHSWG343_05070</name>
</gene>
<name>A0A478FTZ5_9MOLU</name>
<protein>
    <submittedName>
        <fullName evidence="1">Uncharacterized protein</fullName>
    </submittedName>
</protein>
<proteinExistence type="predicted"/>
<reference evidence="1 2" key="1">
    <citation type="submission" date="2019-01" db="EMBL/GenBank/DDBJ databases">
        <title>Draft genome sequences of Candidatus Mycoplasma haemohominis SWG34-3 identified from a patient with pyrexia, anemia and liver dysfunction.</title>
        <authorList>
            <person name="Sekizuka T."/>
            <person name="Hattori N."/>
            <person name="Katano H."/>
            <person name="Takuma T."/>
            <person name="Ito T."/>
            <person name="Arai N."/>
            <person name="Yanai R."/>
            <person name="Ishii S."/>
            <person name="Miura Y."/>
            <person name="Tokunaga T."/>
            <person name="Watanabe H."/>
            <person name="Nomura N."/>
            <person name="Eguchi J."/>
            <person name="Arai T."/>
            <person name="Hasegawa H."/>
            <person name="Nakamaki T."/>
            <person name="Wakita T."/>
            <person name="Niki Y."/>
            <person name="Kuroda M."/>
        </authorList>
    </citation>
    <scope>NUCLEOTIDE SEQUENCE [LARGE SCALE GENOMIC DNA]</scope>
    <source>
        <strain evidence="1">SWG34-3</strain>
    </source>
</reference>
<organism evidence="1 2">
    <name type="scientific">Candidatus Mycoplasma haematohominis</name>
    <dbReference type="NCBI Taxonomy" id="1494318"/>
    <lineage>
        <taxon>Bacteria</taxon>
        <taxon>Bacillati</taxon>
        <taxon>Mycoplasmatota</taxon>
        <taxon>Mollicutes</taxon>
        <taxon>Mycoplasmataceae</taxon>
        <taxon>Mycoplasma</taxon>
    </lineage>
</organism>
<comment type="caution">
    <text evidence="1">The sequence shown here is derived from an EMBL/GenBank/DDBJ whole genome shotgun (WGS) entry which is preliminary data.</text>
</comment>
<sequence>MVPAAKGGIALVLLAATSTGGYFLFNSQTGEVKHPVVLSSRDNLTNSYAAEKFGNIYSIYMVDPNNEENKWWWEKVYGDFQKDLTNDSKKAGLSTEFTSEKINKAYSSSSANGGNTALNQVCDVAFKKNSTELNNPANYENNVWAYCSIVNAKYKFVDIANAGNKLISDAQHKNKAVSAENSDNSSFWDKRNKEFFGEANKAGTGVKSSVGSIFETLYKSKSSTPSTSDNIKQKCQESYNLEKTGSNTPPKATHEDIKKFCYLIPE</sequence>
<evidence type="ECO:0000313" key="1">
    <source>
        <dbReference type="EMBL" id="GCE63510.1"/>
    </source>
</evidence>
<dbReference type="RefSeq" id="WP_216083571.1">
    <property type="nucleotide sequence ID" value="NZ_CACTIB010000031.1"/>
</dbReference>
<accession>A0A478FTZ5</accession>